<feature type="region of interest" description="Disordered" evidence="1">
    <location>
        <begin position="287"/>
        <end position="314"/>
    </location>
</feature>
<evidence type="ECO:0000313" key="4">
    <source>
        <dbReference type="Proteomes" id="UP001189429"/>
    </source>
</evidence>
<keyword evidence="2" id="KW-0732">Signal</keyword>
<accession>A0ABN9SWN6</accession>
<feature type="region of interest" description="Disordered" evidence="1">
    <location>
        <begin position="208"/>
        <end position="241"/>
    </location>
</feature>
<sequence>MSSVCPFSPLTVALLVLLVPLGVDVAKEAPGLLARPQSSAKAIGKQQAQAFAAMSEEHYATACTLLTAAQRAQVAHERAQQSGDPRAVSRAAQEEHGQLKSKLGALGAMLEKAAHILKTQLQRVVELRLQQKSLLDQERLAAEKSHQAWTQIAGARSEAAATEDTPEKLLFQRFDALDPRPPRSSTCCSQPRLRLRASGQLNVPRLLPPIRAAPAPDDGGRELPVGECEEMPGGDDSFDASWADADNMQQAALATLGDADMAKDVAAANGVQQEQVANIIDGVVATAASASAPEARRDGSRSPRLAERERRPSI</sequence>
<dbReference type="EMBL" id="CAUYUJ010013958">
    <property type="protein sequence ID" value="CAK0836964.1"/>
    <property type="molecule type" value="Genomic_DNA"/>
</dbReference>
<gene>
    <name evidence="3" type="ORF">PCOR1329_LOCUS33311</name>
</gene>
<evidence type="ECO:0000256" key="2">
    <source>
        <dbReference type="SAM" id="SignalP"/>
    </source>
</evidence>
<reference evidence="3" key="1">
    <citation type="submission" date="2023-10" db="EMBL/GenBank/DDBJ databases">
        <authorList>
            <person name="Chen Y."/>
            <person name="Shah S."/>
            <person name="Dougan E. K."/>
            <person name="Thang M."/>
            <person name="Chan C."/>
        </authorList>
    </citation>
    <scope>NUCLEOTIDE SEQUENCE [LARGE SCALE GENOMIC DNA]</scope>
</reference>
<proteinExistence type="predicted"/>
<feature type="region of interest" description="Disordered" evidence="1">
    <location>
        <begin position="76"/>
        <end position="95"/>
    </location>
</feature>
<organism evidence="3 4">
    <name type="scientific">Prorocentrum cordatum</name>
    <dbReference type="NCBI Taxonomy" id="2364126"/>
    <lineage>
        <taxon>Eukaryota</taxon>
        <taxon>Sar</taxon>
        <taxon>Alveolata</taxon>
        <taxon>Dinophyceae</taxon>
        <taxon>Prorocentrales</taxon>
        <taxon>Prorocentraceae</taxon>
        <taxon>Prorocentrum</taxon>
    </lineage>
</organism>
<protein>
    <submittedName>
        <fullName evidence="3">Uncharacterized protein</fullName>
    </submittedName>
</protein>
<feature type="compositionally biased region" description="Acidic residues" evidence="1">
    <location>
        <begin position="227"/>
        <end position="238"/>
    </location>
</feature>
<feature type="chain" id="PRO_5045353629" evidence="2">
    <location>
        <begin position="27"/>
        <end position="314"/>
    </location>
</feature>
<feature type="compositionally biased region" description="Basic and acidic residues" evidence="1">
    <location>
        <begin position="294"/>
        <end position="314"/>
    </location>
</feature>
<dbReference type="Proteomes" id="UP001189429">
    <property type="component" value="Unassembled WGS sequence"/>
</dbReference>
<evidence type="ECO:0000313" key="3">
    <source>
        <dbReference type="EMBL" id="CAK0836964.1"/>
    </source>
</evidence>
<comment type="caution">
    <text evidence="3">The sequence shown here is derived from an EMBL/GenBank/DDBJ whole genome shotgun (WGS) entry which is preliminary data.</text>
</comment>
<keyword evidence="4" id="KW-1185">Reference proteome</keyword>
<evidence type="ECO:0000256" key="1">
    <source>
        <dbReference type="SAM" id="MobiDB-lite"/>
    </source>
</evidence>
<feature type="signal peptide" evidence="2">
    <location>
        <begin position="1"/>
        <end position="26"/>
    </location>
</feature>
<name>A0ABN9SWN6_9DINO</name>